<proteinExistence type="predicted"/>
<sequence>MRSLRPAGRRRGAGAAVVWAAAGAVLLTGCGFDGLSDLPLPGGAATGDDAYRVTVQFRDVLDLVPQSAVKVNNVTVGSVEKIELDGWQARVVLRVADSVKLPHNAVAELSQTSMLGEKYVALAAPKGVQAVGRLGDGDRIPLSRSSRSQEIEEVLSALSALLNGGGVAQLHTITVELNKALAGRENRVKSLLAELDTFIGGLDKQRKDIVRAMEGLDRLARTLRKEQATVNRAVDEIPPGLEVLAGQRKNLTRMLAALDDLSTVGTRVVKASRNDVVANLENLRPILARLNEAGADLPNALELLTTYPFPRSAAGAIRGDFTNLRITADLDLESVYGNLPEDSGKPKPGKPGKPKVPGLPDLPVPDLPDLPDTGKPPAVPCIPGDDCSDEEKDSGSGSPDDGSLCLPLCTGTQASYRTAGYPSGVNRALAELLTRGLLP</sequence>
<evidence type="ECO:0000259" key="3">
    <source>
        <dbReference type="Pfam" id="PF11887"/>
    </source>
</evidence>
<feature type="domain" description="Mce/MlaD" evidence="2">
    <location>
        <begin position="50"/>
        <end position="123"/>
    </location>
</feature>
<reference evidence="4" key="1">
    <citation type="journal article" date="2023" name="Int. J. Syst. Evol. Microbiol.">
        <title>Streptomyces meridianus sp. nov. isolated from brackish water of the Tagus estuary in Alcochete, Portugal.</title>
        <authorList>
            <person name="Santos J.D.N."/>
            <person name="Klimek D."/>
            <person name="Calusinska M."/>
            <person name="Lobo Da Cunha A."/>
            <person name="Catita J."/>
            <person name="Goncalves H."/>
            <person name="Gonzalez I."/>
            <person name="Reyes F."/>
            <person name="Lage O.M."/>
        </authorList>
    </citation>
    <scope>NUCLEOTIDE SEQUENCE</scope>
    <source>
        <strain evidence="4">MTZ3.1</strain>
    </source>
</reference>
<name>A0ABT0X7N5_9ACTN</name>
<dbReference type="PROSITE" id="PS51257">
    <property type="entry name" value="PROKAR_LIPOPROTEIN"/>
    <property type="match status" value="1"/>
</dbReference>
<dbReference type="Pfam" id="PF11887">
    <property type="entry name" value="Mce4_CUP1"/>
    <property type="match status" value="1"/>
</dbReference>
<dbReference type="InterPro" id="IPR005693">
    <property type="entry name" value="Mce"/>
</dbReference>
<organism evidence="4 5">
    <name type="scientific">Streptomyces meridianus</name>
    <dbReference type="NCBI Taxonomy" id="2938945"/>
    <lineage>
        <taxon>Bacteria</taxon>
        <taxon>Bacillati</taxon>
        <taxon>Actinomycetota</taxon>
        <taxon>Actinomycetes</taxon>
        <taxon>Kitasatosporales</taxon>
        <taxon>Streptomycetaceae</taxon>
        <taxon>Streptomyces</taxon>
    </lineage>
</organism>
<dbReference type="Proteomes" id="UP001167160">
    <property type="component" value="Unassembled WGS sequence"/>
</dbReference>
<comment type="caution">
    <text evidence="4">The sequence shown here is derived from an EMBL/GenBank/DDBJ whole genome shotgun (WGS) entry which is preliminary data.</text>
</comment>
<dbReference type="PANTHER" id="PTHR33371">
    <property type="entry name" value="INTERMEMBRANE PHOSPHOLIPID TRANSPORT SYSTEM BINDING PROTEIN MLAD-RELATED"/>
    <property type="match status" value="1"/>
</dbReference>
<evidence type="ECO:0000256" key="1">
    <source>
        <dbReference type="SAM" id="MobiDB-lite"/>
    </source>
</evidence>
<evidence type="ECO:0000313" key="4">
    <source>
        <dbReference type="EMBL" id="MCM2578330.1"/>
    </source>
</evidence>
<dbReference type="InterPro" id="IPR003399">
    <property type="entry name" value="Mce/MlaD"/>
</dbReference>
<evidence type="ECO:0000259" key="2">
    <source>
        <dbReference type="Pfam" id="PF02470"/>
    </source>
</evidence>
<keyword evidence="5" id="KW-1185">Reference proteome</keyword>
<feature type="domain" description="Mammalian cell entry C-terminal" evidence="3">
    <location>
        <begin position="133"/>
        <end position="336"/>
    </location>
</feature>
<dbReference type="PANTHER" id="PTHR33371:SF15">
    <property type="entry name" value="LIPOPROTEIN LPRN"/>
    <property type="match status" value="1"/>
</dbReference>
<accession>A0ABT0X7N5</accession>
<protein>
    <submittedName>
        <fullName evidence="4">MCE family protein</fullName>
    </submittedName>
</protein>
<feature type="region of interest" description="Disordered" evidence="1">
    <location>
        <begin position="337"/>
        <end position="405"/>
    </location>
</feature>
<dbReference type="InterPro" id="IPR052336">
    <property type="entry name" value="MlaD_Phospholipid_Transporter"/>
</dbReference>
<dbReference type="InterPro" id="IPR024516">
    <property type="entry name" value="Mce_C"/>
</dbReference>
<gene>
    <name evidence="4" type="ORF">M1E25_13340</name>
</gene>
<dbReference type="NCBIfam" id="TIGR00996">
    <property type="entry name" value="Mtu_fam_mce"/>
    <property type="match status" value="1"/>
</dbReference>
<dbReference type="Pfam" id="PF02470">
    <property type="entry name" value="MlaD"/>
    <property type="match status" value="1"/>
</dbReference>
<dbReference type="EMBL" id="JAMQGM010000028">
    <property type="protein sequence ID" value="MCM2578330.1"/>
    <property type="molecule type" value="Genomic_DNA"/>
</dbReference>
<dbReference type="RefSeq" id="WP_251414726.1">
    <property type="nucleotide sequence ID" value="NZ_JAMQGM010000028.1"/>
</dbReference>
<evidence type="ECO:0000313" key="5">
    <source>
        <dbReference type="Proteomes" id="UP001167160"/>
    </source>
</evidence>